<gene>
    <name evidence="3" type="ORF">K9W45_00825</name>
</gene>
<evidence type="ECO:0008006" key="4">
    <source>
        <dbReference type="Google" id="ProtNLM"/>
    </source>
</evidence>
<dbReference type="Proteomes" id="UP001201020">
    <property type="component" value="Chromosome"/>
</dbReference>
<sequence>MGNHAKYLNGLAVTSIVFIAIATIPLGIVVTIGGLNTNYNETTITLDPGNYTILELDSSYYHFIQYYVNAGEDVKVTTYHIENYIEDIYSNIDQYDAVKNKKHSEIIFGNDNNDAAIYLVNENDFTISIYYIMVSIPRAFVISAFIFGVIDGFFLLLLFLHTIGYLIKNIFIVPITGGASKYDERKGYDRSARRESYYYSRPSKHSEKETSKPSSAPVSRAEKDISSSNDKTKPSARVTPSTITEAVDRKTRYIPALANISENFIVAKSPKTYVSKNKFINKLHYQYDQTDITERVLILLSVFFFLIGCFTATFWNIFAMPIILAIITAIVMYNSRNRREKLIQIVQGYGAIYIRDLTKILNSPYKVVHQDIWKIINLGLANIAYDVKNDIVFIPGIQKSEQAKKVKHEYSTRKATFPTHQPLSVNKSSSEFDEILSVSSPAKDKEIICPFCEAKNPGDSSFCIKCGASLKPAK</sequence>
<feature type="transmembrane region" description="Helical" evidence="2">
    <location>
        <begin position="7"/>
        <end position="32"/>
    </location>
</feature>
<keyword evidence="2" id="KW-1133">Transmembrane helix</keyword>
<reference evidence="3" key="1">
    <citation type="journal article" date="2022" name="Nat. Microbiol.">
        <title>Unique mobile elements and scalable gene flow at the prokaryote-eukaryote boundary revealed by circularized Asgard archaea genomes.</title>
        <authorList>
            <person name="Wu F."/>
            <person name="Speth D.R."/>
            <person name="Philosof A."/>
            <person name="Cremiere A."/>
            <person name="Narayanan A."/>
            <person name="Barco R.A."/>
            <person name="Connon S.A."/>
            <person name="Amend J.P."/>
            <person name="Antoshechkin I.A."/>
            <person name="Orphan V.J."/>
        </authorList>
    </citation>
    <scope>NUCLEOTIDE SEQUENCE</scope>
    <source>
        <strain evidence="3">PM71</strain>
    </source>
</reference>
<evidence type="ECO:0000256" key="1">
    <source>
        <dbReference type="SAM" id="MobiDB-lite"/>
    </source>
</evidence>
<dbReference type="EMBL" id="CP084166">
    <property type="protein sequence ID" value="UJG41018.1"/>
    <property type="molecule type" value="Genomic_DNA"/>
</dbReference>
<keyword evidence="2" id="KW-0472">Membrane</keyword>
<proteinExistence type="predicted"/>
<protein>
    <recommendedName>
        <fullName evidence="4">Zinc-ribbon domain-containing protein</fullName>
    </recommendedName>
</protein>
<dbReference type="AlphaFoldDB" id="A0A9Y1BL23"/>
<feature type="transmembrane region" description="Helical" evidence="2">
    <location>
        <begin position="314"/>
        <end position="333"/>
    </location>
</feature>
<name>A0A9Y1BL23_9ARCH</name>
<feature type="region of interest" description="Disordered" evidence="1">
    <location>
        <begin position="198"/>
        <end position="241"/>
    </location>
</feature>
<evidence type="ECO:0000256" key="2">
    <source>
        <dbReference type="SAM" id="Phobius"/>
    </source>
</evidence>
<evidence type="ECO:0000313" key="3">
    <source>
        <dbReference type="EMBL" id="UJG41018.1"/>
    </source>
</evidence>
<feature type="transmembrane region" description="Helical" evidence="2">
    <location>
        <begin position="292"/>
        <end position="308"/>
    </location>
</feature>
<organism evidence="3">
    <name type="scientific">Candidatus Heimdallarchaeum aukensis</name>
    <dbReference type="NCBI Taxonomy" id="2876573"/>
    <lineage>
        <taxon>Archaea</taxon>
        <taxon>Promethearchaeati</taxon>
        <taxon>Candidatus Heimdallarchaeota</taxon>
        <taxon>Candidatus Heimdallarchaeia (ex Rinke et al. 2021) (nom. nud.)</taxon>
        <taxon>Candidatus Heimdallarchaeales</taxon>
        <taxon>Candidatus Heimdallarchaeaceae</taxon>
        <taxon>Candidatus Heimdallarchaeum</taxon>
    </lineage>
</organism>
<feature type="compositionally biased region" description="Basic and acidic residues" evidence="1">
    <location>
        <begin position="220"/>
        <end position="233"/>
    </location>
</feature>
<keyword evidence="2" id="KW-0812">Transmembrane</keyword>
<accession>A0A9Y1BL23</accession>